<dbReference type="EMBL" id="BOPH01000010">
    <property type="protein sequence ID" value="GIJ65824.1"/>
    <property type="molecule type" value="Genomic_DNA"/>
</dbReference>
<dbReference type="InterPro" id="IPR023753">
    <property type="entry name" value="FAD/NAD-binding_dom"/>
</dbReference>
<evidence type="ECO:0000313" key="8">
    <source>
        <dbReference type="Proteomes" id="UP000635606"/>
    </source>
</evidence>
<dbReference type="InterPro" id="IPR036188">
    <property type="entry name" value="FAD/NAD-bd_sf"/>
</dbReference>
<comment type="similarity">
    <text evidence="2">Belongs to the NADH dehydrogenase family.</text>
</comment>
<comment type="caution">
    <text evidence="7">The sequence shown here is derived from an EMBL/GenBank/DDBJ whole genome shotgun (WGS) entry which is preliminary data.</text>
</comment>
<evidence type="ECO:0000313" key="7">
    <source>
        <dbReference type="EMBL" id="GIJ65824.1"/>
    </source>
</evidence>
<protein>
    <submittedName>
        <fullName evidence="7">Oxidoreductase</fullName>
    </submittedName>
</protein>
<feature type="domain" description="FAD/NAD(P)-binding" evidence="6">
    <location>
        <begin position="11"/>
        <end position="287"/>
    </location>
</feature>
<name>A0A8J3ZK77_9ACTN</name>
<gene>
    <name evidence="7" type="ORF">Voc01_007410</name>
</gene>
<keyword evidence="8" id="KW-1185">Reference proteome</keyword>
<organism evidence="7 8">
    <name type="scientific">Virgisporangium ochraceum</name>
    <dbReference type="NCBI Taxonomy" id="65505"/>
    <lineage>
        <taxon>Bacteria</taxon>
        <taxon>Bacillati</taxon>
        <taxon>Actinomycetota</taxon>
        <taxon>Actinomycetes</taxon>
        <taxon>Micromonosporales</taxon>
        <taxon>Micromonosporaceae</taxon>
        <taxon>Virgisporangium</taxon>
    </lineage>
</organism>
<dbReference type="PRINTS" id="PR00368">
    <property type="entry name" value="FADPNR"/>
</dbReference>
<evidence type="ECO:0000256" key="3">
    <source>
        <dbReference type="ARBA" id="ARBA00022630"/>
    </source>
</evidence>
<sequence length="392" mass="41399">MTQAMTQAMTSIVILGAGYAGMATAMSLAGRTRRRSDVRVTLVNGSDRFTERLRLHQIASGQELADLRIPTLLAGTGVDLVRGWVTGIDVHAKKIRVDDERVLPYDTLVYALGATADTGAVPGAGELAYTLDSAHDAATLARALPDLRTVAVCGSGLTGVEAAAELAERHPHLRVTLLGRQEPGARLTPKARSYLDAALARLGVQVRAGVEIEKVTPGGVEVADGATTEADAVLWTGGVRVSPLAAAAGLRVDAHGRIVTDAALRSVSHPSVYAVGDAAAVRQGYGTMHGTCQGGMPTGAHAAASIARELAGAAPKPFRFGYLHLPLSLGREDAVVQFTHPDDSPKRLYLTGKRAVWYKETVSSSPWPSFRRLFTSPAVGMLGWRRGGRYTR</sequence>
<dbReference type="PANTHER" id="PTHR42913:SF3">
    <property type="entry name" value="64 KDA MITOCHONDRIAL NADH DEHYDROGENASE (EUROFUNG)"/>
    <property type="match status" value="1"/>
</dbReference>
<dbReference type="Proteomes" id="UP000635606">
    <property type="component" value="Unassembled WGS sequence"/>
</dbReference>
<dbReference type="PANTHER" id="PTHR42913">
    <property type="entry name" value="APOPTOSIS-INDUCING FACTOR 1"/>
    <property type="match status" value="1"/>
</dbReference>
<keyword evidence="3" id="KW-0285">Flavoprotein</keyword>
<evidence type="ECO:0000256" key="5">
    <source>
        <dbReference type="ARBA" id="ARBA00023002"/>
    </source>
</evidence>
<dbReference type="GO" id="GO:0003955">
    <property type="term" value="F:NAD(P)H dehydrogenase (quinone) activity"/>
    <property type="evidence" value="ECO:0007669"/>
    <property type="project" value="TreeGrafter"/>
</dbReference>
<dbReference type="InterPro" id="IPR051169">
    <property type="entry name" value="NADH-Q_oxidoreductase"/>
</dbReference>
<proteinExistence type="inferred from homology"/>
<dbReference type="AlphaFoldDB" id="A0A8J3ZK77"/>
<evidence type="ECO:0000256" key="4">
    <source>
        <dbReference type="ARBA" id="ARBA00022827"/>
    </source>
</evidence>
<dbReference type="Pfam" id="PF07992">
    <property type="entry name" value="Pyr_redox_2"/>
    <property type="match status" value="1"/>
</dbReference>
<keyword evidence="4" id="KW-0274">FAD</keyword>
<comment type="cofactor">
    <cofactor evidence="1">
        <name>FAD</name>
        <dbReference type="ChEBI" id="CHEBI:57692"/>
    </cofactor>
</comment>
<dbReference type="SUPFAM" id="SSF51905">
    <property type="entry name" value="FAD/NAD(P)-binding domain"/>
    <property type="match status" value="1"/>
</dbReference>
<dbReference type="GO" id="GO:0019646">
    <property type="term" value="P:aerobic electron transport chain"/>
    <property type="evidence" value="ECO:0007669"/>
    <property type="project" value="TreeGrafter"/>
</dbReference>
<keyword evidence="5" id="KW-0560">Oxidoreductase</keyword>
<accession>A0A8J3ZK77</accession>
<evidence type="ECO:0000256" key="2">
    <source>
        <dbReference type="ARBA" id="ARBA00005272"/>
    </source>
</evidence>
<dbReference type="Gene3D" id="3.50.50.100">
    <property type="match status" value="1"/>
</dbReference>
<reference evidence="7" key="1">
    <citation type="submission" date="2021-01" db="EMBL/GenBank/DDBJ databases">
        <title>Whole genome shotgun sequence of Virgisporangium ochraceum NBRC 16418.</title>
        <authorList>
            <person name="Komaki H."/>
            <person name="Tamura T."/>
        </authorList>
    </citation>
    <scope>NUCLEOTIDE SEQUENCE</scope>
    <source>
        <strain evidence="7">NBRC 16418</strain>
    </source>
</reference>
<dbReference type="PRINTS" id="PR00469">
    <property type="entry name" value="PNDRDTASEII"/>
</dbReference>
<evidence type="ECO:0000259" key="6">
    <source>
        <dbReference type="Pfam" id="PF07992"/>
    </source>
</evidence>
<evidence type="ECO:0000256" key="1">
    <source>
        <dbReference type="ARBA" id="ARBA00001974"/>
    </source>
</evidence>